<keyword evidence="1" id="KW-0378">Hydrolase</keyword>
<keyword evidence="1" id="KW-0064">Aspartyl protease</keyword>
<evidence type="ECO:0000256" key="1">
    <source>
        <dbReference type="PIRNR" id="PIRNR018571"/>
    </source>
</evidence>
<proteinExistence type="inferred from homology"/>
<keyword evidence="3" id="KW-1133">Transmembrane helix</keyword>
<dbReference type="EC" id="3.4.23.-" evidence="1"/>
<dbReference type="EMBL" id="DVHN01000185">
    <property type="protein sequence ID" value="HIR89852.1"/>
    <property type="molecule type" value="Genomic_DNA"/>
</dbReference>
<organism evidence="4 5">
    <name type="scientific">Candidatus Fimimorpha faecalis</name>
    <dbReference type="NCBI Taxonomy" id="2840824"/>
    <lineage>
        <taxon>Bacteria</taxon>
        <taxon>Bacillati</taxon>
        <taxon>Bacillota</taxon>
        <taxon>Clostridia</taxon>
        <taxon>Eubacteriales</taxon>
        <taxon>Candidatus Fimimorpha</taxon>
    </lineage>
</organism>
<feature type="transmembrane region" description="Helical" evidence="3">
    <location>
        <begin position="88"/>
        <end position="107"/>
    </location>
</feature>
<keyword evidence="1" id="KW-0645">Protease</keyword>
<dbReference type="Pfam" id="PF03419">
    <property type="entry name" value="Peptidase_U4"/>
    <property type="match status" value="1"/>
</dbReference>
<dbReference type="Proteomes" id="UP000824201">
    <property type="component" value="Unassembled WGS sequence"/>
</dbReference>
<reference evidence="4" key="1">
    <citation type="submission" date="2020-10" db="EMBL/GenBank/DDBJ databases">
        <authorList>
            <person name="Gilroy R."/>
        </authorList>
    </citation>
    <scope>NUCLEOTIDE SEQUENCE</scope>
    <source>
        <strain evidence="4">ChiW13-3771</strain>
    </source>
</reference>
<keyword evidence="1" id="KW-0749">Sporulation</keyword>
<feature type="active site" evidence="2">
    <location>
        <position position="178"/>
    </location>
</feature>
<comment type="function">
    <text evidence="1">Probable aspartic protease that is responsible for the proteolytic cleavage of the RNA polymerase sigma E factor (SigE/spoIIGB) to yield the active peptide in the mother cell during sporulation. Responds to a signal from the forespore that is triggered by the extracellular signal protein SpoIIR.</text>
</comment>
<sequence>MLYIDVYFIINWVMNLLVLLLTGILYRNKPLVKRYSMAAAVGAVWAVLPYITKLPSWIFSWGGELVIAVCMCKIAYQCQGGKRTIVTALRLYAVTWCIGGALNAIYYQTEAGVYIRYLIYGESFEISVLWLFATAIFVASGFVGASWWYRHESRKDSLLYPVELCFQEKKVELKGLLDTGNRLYTMTGKPVSVMGISVLEQLSKEKAEWIKHYLEGTLEEMDTLEGIMLIPFQSVGNSHGMMPVIWIDTMTIKKNTSEEVVSKPALGISKPEIFLHKEYQLILHQSYGQD</sequence>
<reference evidence="4" key="2">
    <citation type="journal article" date="2021" name="PeerJ">
        <title>Extensive microbial diversity within the chicken gut microbiome revealed by metagenomics and culture.</title>
        <authorList>
            <person name="Gilroy R."/>
            <person name="Ravi A."/>
            <person name="Getino M."/>
            <person name="Pursley I."/>
            <person name="Horton D.L."/>
            <person name="Alikhan N.F."/>
            <person name="Baker D."/>
            <person name="Gharbi K."/>
            <person name="Hall N."/>
            <person name="Watson M."/>
            <person name="Adriaenssens E.M."/>
            <person name="Foster-Nyarko E."/>
            <person name="Jarju S."/>
            <person name="Secka A."/>
            <person name="Antonio M."/>
            <person name="Oren A."/>
            <person name="Chaudhuri R.R."/>
            <person name="La Ragione R."/>
            <person name="Hildebrand F."/>
            <person name="Pallen M.J."/>
        </authorList>
    </citation>
    <scope>NUCLEOTIDE SEQUENCE</scope>
    <source>
        <strain evidence="4">ChiW13-3771</strain>
    </source>
</reference>
<dbReference type="GO" id="GO:0005886">
    <property type="term" value="C:plasma membrane"/>
    <property type="evidence" value="ECO:0007669"/>
    <property type="project" value="UniProtKB-SubCell"/>
</dbReference>
<dbReference type="InterPro" id="IPR005081">
    <property type="entry name" value="SpoIIGA"/>
</dbReference>
<dbReference type="PIRSF" id="PIRSF018571">
    <property type="entry name" value="SpoIIGA"/>
    <property type="match status" value="1"/>
</dbReference>
<keyword evidence="3" id="KW-0812">Transmembrane</keyword>
<dbReference type="GO" id="GO:0004190">
    <property type="term" value="F:aspartic-type endopeptidase activity"/>
    <property type="evidence" value="ECO:0007669"/>
    <property type="project" value="UniProtKB-KW"/>
</dbReference>
<keyword evidence="1 3" id="KW-0472">Membrane</keyword>
<feature type="transmembrane region" description="Helical" evidence="3">
    <location>
        <begin position="6"/>
        <end position="26"/>
    </location>
</feature>
<dbReference type="GO" id="GO:0030436">
    <property type="term" value="P:asexual sporulation"/>
    <property type="evidence" value="ECO:0007669"/>
    <property type="project" value="InterPro"/>
</dbReference>
<dbReference type="GO" id="GO:0006508">
    <property type="term" value="P:proteolysis"/>
    <property type="evidence" value="ECO:0007669"/>
    <property type="project" value="UniProtKB-KW"/>
</dbReference>
<gene>
    <name evidence="4" type="ORF">IAC96_12980</name>
</gene>
<dbReference type="GO" id="GO:0030435">
    <property type="term" value="P:sporulation resulting in formation of a cellular spore"/>
    <property type="evidence" value="ECO:0007669"/>
    <property type="project" value="UniProtKB-KW"/>
</dbReference>
<evidence type="ECO:0000256" key="3">
    <source>
        <dbReference type="SAM" id="Phobius"/>
    </source>
</evidence>
<dbReference type="AlphaFoldDB" id="A0A9D1JE39"/>
<protein>
    <recommendedName>
        <fullName evidence="1">Sporulation sigma-E factor-processing peptidase</fullName>
        <ecNumber evidence="1">3.4.23.-</ecNumber>
    </recommendedName>
    <alternativeName>
        <fullName evidence="1">Membrane-associated aspartic protease</fullName>
    </alternativeName>
    <alternativeName>
        <fullName evidence="1">Stage II sporulation protein GA</fullName>
    </alternativeName>
</protein>
<feature type="transmembrane region" description="Helical" evidence="3">
    <location>
        <begin position="35"/>
        <end position="52"/>
    </location>
</feature>
<comment type="subcellular location">
    <subcellularLocation>
        <location evidence="1">Cell membrane</location>
    </subcellularLocation>
</comment>
<evidence type="ECO:0000313" key="5">
    <source>
        <dbReference type="Proteomes" id="UP000824201"/>
    </source>
</evidence>
<comment type="caution">
    <text evidence="4">The sequence shown here is derived from an EMBL/GenBank/DDBJ whole genome shotgun (WGS) entry which is preliminary data.</text>
</comment>
<evidence type="ECO:0000313" key="4">
    <source>
        <dbReference type="EMBL" id="HIR89852.1"/>
    </source>
</evidence>
<feature type="transmembrane region" description="Helical" evidence="3">
    <location>
        <begin position="127"/>
        <end position="149"/>
    </location>
</feature>
<evidence type="ECO:0000256" key="2">
    <source>
        <dbReference type="PIRSR" id="PIRSR018571-1"/>
    </source>
</evidence>
<comment type="similarity">
    <text evidence="1">Belongs to the peptidase U4 family.</text>
</comment>
<accession>A0A9D1JE39</accession>
<name>A0A9D1JE39_9FIRM</name>
<keyword evidence="1" id="KW-1003">Cell membrane</keyword>